<keyword evidence="2" id="KW-0285">Flavoprotein</keyword>
<dbReference type="InterPro" id="IPR036188">
    <property type="entry name" value="FAD/NAD-bd_sf"/>
</dbReference>
<protein>
    <submittedName>
        <fullName evidence="7">Pyridine nucleotide-disulfide oxidoreductase</fullName>
    </submittedName>
</protein>
<evidence type="ECO:0000256" key="4">
    <source>
        <dbReference type="ARBA" id="ARBA00023002"/>
    </source>
</evidence>
<dbReference type="Proteomes" id="UP000018890">
    <property type="component" value="Unassembled WGS sequence"/>
</dbReference>
<dbReference type="Pfam" id="PF07992">
    <property type="entry name" value="Pyr_redox_2"/>
    <property type="match status" value="1"/>
</dbReference>
<dbReference type="AlphaFoldDB" id="W4Q7C7"/>
<dbReference type="PRINTS" id="PR00368">
    <property type="entry name" value="FADPNR"/>
</dbReference>
<dbReference type="InterPro" id="IPR023753">
    <property type="entry name" value="FAD/NAD-binding_dom"/>
</dbReference>
<dbReference type="PRINTS" id="PR00411">
    <property type="entry name" value="PNDRDTASEI"/>
</dbReference>
<keyword evidence="4" id="KW-0560">Oxidoreductase</keyword>
<evidence type="ECO:0000259" key="6">
    <source>
        <dbReference type="Pfam" id="PF07992"/>
    </source>
</evidence>
<proteinExistence type="predicted"/>
<keyword evidence="3" id="KW-0274">FAD</keyword>
<name>W4Q7C7_9BACI</name>
<accession>W4Q7C7</accession>
<keyword evidence="8" id="KW-1185">Reference proteome</keyword>
<dbReference type="Gene3D" id="3.50.50.60">
    <property type="entry name" value="FAD/NAD(P)-binding domain"/>
    <property type="match status" value="2"/>
</dbReference>
<dbReference type="STRING" id="1236970.JCM9140_4064"/>
<evidence type="ECO:0000313" key="8">
    <source>
        <dbReference type="Proteomes" id="UP000018890"/>
    </source>
</evidence>
<evidence type="ECO:0000256" key="5">
    <source>
        <dbReference type="ARBA" id="ARBA00023284"/>
    </source>
</evidence>
<dbReference type="PANTHER" id="PTHR43429:SF1">
    <property type="entry name" value="NAD(P)H SULFUR OXIDOREDUCTASE (COA-DEPENDENT)"/>
    <property type="match status" value="1"/>
</dbReference>
<organism evidence="7 8">
    <name type="scientific">Halalkalibacter wakoensis JCM 9140</name>
    <dbReference type="NCBI Taxonomy" id="1236970"/>
    <lineage>
        <taxon>Bacteria</taxon>
        <taxon>Bacillati</taxon>
        <taxon>Bacillota</taxon>
        <taxon>Bacilli</taxon>
        <taxon>Bacillales</taxon>
        <taxon>Bacillaceae</taxon>
        <taxon>Halalkalibacter</taxon>
    </lineage>
</organism>
<dbReference type="GO" id="GO:0016491">
    <property type="term" value="F:oxidoreductase activity"/>
    <property type="evidence" value="ECO:0007669"/>
    <property type="project" value="UniProtKB-KW"/>
</dbReference>
<dbReference type="InterPro" id="IPR050260">
    <property type="entry name" value="FAD-bd_OxRdtase"/>
</dbReference>
<evidence type="ECO:0000256" key="1">
    <source>
        <dbReference type="ARBA" id="ARBA00001974"/>
    </source>
</evidence>
<gene>
    <name evidence="7" type="ORF">JCM9140_4064</name>
</gene>
<keyword evidence="5" id="KW-0676">Redox-active center</keyword>
<dbReference type="SUPFAM" id="SSF51905">
    <property type="entry name" value="FAD/NAD(P)-binding domain"/>
    <property type="match status" value="1"/>
</dbReference>
<sequence length="220" mass="23933">MKYVIIGGDAAGMSAAMQIVRHDEKAEVTTLEMGEVYSYAQCGLPYVVGGAIDSFDSLIARSIETFRDKYGIDARVNHEVKAVDVDKKLVSGDGFELPYDKLLVATGASPIVPPWDGVDLKGIHTVKTIPDTKALIEDLKGASKIAVIGGGYIGLEMAENFVEIGKEVTMIERNPRLAGIFDQEFSEKVGEEAVKHGIELRFNESVEGFEGSQMDRLLMC</sequence>
<evidence type="ECO:0000313" key="7">
    <source>
        <dbReference type="EMBL" id="GAE27897.1"/>
    </source>
</evidence>
<dbReference type="EMBL" id="BAUT01000070">
    <property type="protein sequence ID" value="GAE27897.1"/>
    <property type="molecule type" value="Genomic_DNA"/>
</dbReference>
<feature type="domain" description="FAD/NAD(P)-binding" evidence="6">
    <location>
        <begin position="1"/>
        <end position="213"/>
    </location>
</feature>
<comment type="caution">
    <text evidence="7">The sequence shown here is derived from an EMBL/GenBank/DDBJ whole genome shotgun (WGS) entry which is preliminary data.</text>
</comment>
<evidence type="ECO:0000256" key="3">
    <source>
        <dbReference type="ARBA" id="ARBA00022827"/>
    </source>
</evidence>
<reference evidence="7" key="1">
    <citation type="journal article" date="2014" name="Genome Announc.">
        <title>Draft Genome Sequences of Three Alkaliphilic Bacillus Strains, Bacillus wakoensis JCM 9140T, Bacillus akibai JCM 9157T, and Bacillus hemicellulosilyticus JCM 9152T.</title>
        <authorList>
            <person name="Yuki M."/>
            <person name="Oshima K."/>
            <person name="Suda W."/>
            <person name="Oshida Y."/>
            <person name="Kitamura K."/>
            <person name="Iida T."/>
            <person name="Hattori M."/>
            <person name="Ohkuma M."/>
        </authorList>
    </citation>
    <scope>NUCLEOTIDE SEQUENCE [LARGE SCALE GENOMIC DNA]</scope>
    <source>
        <strain evidence="7">JCM 9140</strain>
    </source>
</reference>
<dbReference type="PANTHER" id="PTHR43429">
    <property type="entry name" value="PYRIDINE NUCLEOTIDE-DISULFIDE OXIDOREDUCTASE DOMAIN-CONTAINING"/>
    <property type="match status" value="1"/>
</dbReference>
<evidence type="ECO:0000256" key="2">
    <source>
        <dbReference type="ARBA" id="ARBA00022630"/>
    </source>
</evidence>
<comment type="cofactor">
    <cofactor evidence="1">
        <name>FAD</name>
        <dbReference type="ChEBI" id="CHEBI:57692"/>
    </cofactor>
</comment>